<dbReference type="EMBL" id="JAFEUZ010000033">
    <property type="protein sequence ID" value="KAG5469446.1"/>
    <property type="molecule type" value="Genomic_DNA"/>
</dbReference>
<sequence>MAFQFPRGAELLFVTQYLLQFDDTVKFKLSHEGRRTMLQVSTVNIPPFSYTAVDFADESEGPQRVAAGNPQATSWAVNAAFFTSVLSCFSGLSPITLEIADDLACAFLYQKKEDNSGVQVAQVGALHDLGPKLLVDHDVGVLYTISDIRNFGVVVRSICADDDDQCDVFLQRVSPTECELVMKTSTVTSSLQLSLNEHDNVSKHLEGSARCSDLQEYALLCTRMMKLADKASLMLGFGSDGIALLRFEWFTERGSRTANLFFCAS</sequence>
<name>A0A836KD61_9TRYP</name>
<dbReference type="SMR" id="A0A836KD61"/>
<evidence type="ECO:0000259" key="2">
    <source>
        <dbReference type="Pfam" id="PF25365"/>
    </source>
</evidence>
<feature type="domain" description="DUF7881" evidence="1">
    <location>
        <begin position="130"/>
        <end position="260"/>
    </location>
</feature>
<evidence type="ECO:0000313" key="3">
    <source>
        <dbReference type="EMBL" id="KAG5469446.1"/>
    </source>
</evidence>
<dbReference type="InterPro" id="IPR059038">
    <property type="entry name" value="DUF7881_C"/>
</dbReference>
<dbReference type="KEGG" id="lmat:92512756"/>
<feature type="domain" description="DUF7881" evidence="2">
    <location>
        <begin position="2"/>
        <end position="129"/>
    </location>
</feature>
<evidence type="ECO:0000259" key="1">
    <source>
        <dbReference type="Pfam" id="PF25363"/>
    </source>
</evidence>
<keyword evidence="4" id="KW-1185">Reference proteome</keyword>
<dbReference type="Pfam" id="PF25365">
    <property type="entry name" value="DUF7881_N"/>
    <property type="match status" value="1"/>
</dbReference>
<reference evidence="4" key="1">
    <citation type="journal article" date="2021" name="Microbiol. Resour. Announc.">
        <title>LGAAP: Leishmaniinae Genome Assembly and Annotation Pipeline.</title>
        <authorList>
            <person name="Almutairi H."/>
            <person name="Urbaniak M.D."/>
            <person name="Bates M.D."/>
            <person name="Jariyapan N."/>
            <person name="Kwakye-Nuako G."/>
            <person name="Thomaz-Soccol V."/>
            <person name="Al-Salem W.S."/>
            <person name="Dillon R.J."/>
            <person name="Bates P.A."/>
            <person name="Gatherer D."/>
        </authorList>
    </citation>
    <scope>NUCLEOTIDE SEQUENCE [LARGE SCALE GENOMIC DNA]</scope>
</reference>
<gene>
    <name evidence="3" type="ORF">LSCM1_02667</name>
</gene>
<accession>A0A836KD61</accession>
<dbReference type="Proteomes" id="UP000673552">
    <property type="component" value="Unassembled WGS sequence"/>
</dbReference>
<evidence type="ECO:0000313" key="4">
    <source>
        <dbReference type="Proteomes" id="UP000673552"/>
    </source>
</evidence>
<dbReference type="InterPro" id="IPR059037">
    <property type="entry name" value="DUF7881_N"/>
</dbReference>
<dbReference type="GeneID" id="92512756"/>
<dbReference type="Pfam" id="PF25363">
    <property type="entry name" value="DUF7881_C"/>
    <property type="match status" value="1"/>
</dbReference>
<comment type="caution">
    <text evidence="3">The sequence shown here is derived from an EMBL/GenBank/DDBJ whole genome shotgun (WGS) entry which is preliminary data.</text>
</comment>
<protein>
    <submittedName>
        <fullName evidence="3">Uncharacterized protein</fullName>
    </submittedName>
</protein>
<dbReference type="RefSeq" id="XP_067175619.1">
    <property type="nucleotide sequence ID" value="XM_067320244.1"/>
</dbReference>
<organism evidence="3 4">
    <name type="scientific">Leishmania martiniquensis</name>
    <dbReference type="NCBI Taxonomy" id="1580590"/>
    <lineage>
        <taxon>Eukaryota</taxon>
        <taxon>Discoba</taxon>
        <taxon>Euglenozoa</taxon>
        <taxon>Kinetoplastea</taxon>
        <taxon>Metakinetoplastina</taxon>
        <taxon>Trypanosomatida</taxon>
        <taxon>Trypanosomatidae</taxon>
        <taxon>Leishmaniinae</taxon>
        <taxon>Leishmania</taxon>
    </lineage>
</organism>
<dbReference type="OrthoDB" id="270316at2759"/>
<proteinExistence type="predicted"/>
<dbReference type="AlphaFoldDB" id="A0A836KD61"/>
<reference evidence="4" key="2">
    <citation type="journal article" date="2021" name="Sci. Data">
        <title>Chromosome-scale genome sequencing, assembly and annotation of six genomes from subfamily Leishmaniinae.</title>
        <authorList>
            <person name="Almutairi H."/>
            <person name="Urbaniak M.D."/>
            <person name="Bates M.D."/>
            <person name="Jariyapan N."/>
            <person name="Kwakye-Nuako G."/>
            <person name="Thomaz Soccol V."/>
            <person name="Al-Salem W.S."/>
            <person name="Dillon R.J."/>
            <person name="Bates P.A."/>
            <person name="Gatherer D."/>
        </authorList>
    </citation>
    <scope>NUCLEOTIDE SEQUENCE [LARGE SCALE GENOMIC DNA]</scope>
</reference>